<accession>A0AAV5X531</accession>
<evidence type="ECO:0000313" key="2">
    <source>
        <dbReference type="EMBL" id="GMT37539.1"/>
    </source>
</evidence>
<dbReference type="AlphaFoldDB" id="A0AAV5X531"/>
<feature type="coiled-coil region" evidence="1">
    <location>
        <begin position="5"/>
        <end position="32"/>
    </location>
</feature>
<feature type="non-terminal residue" evidence="2">
    <location>
        <position position="90"/>
    </location>
</feature>
<gene>
    <name evidence="2" type="ORF">PFISCL1PPCAC_28836</name>
</gene>
<evidence type="ECO:0000313" key="3">
    <source>
        <dbReference type="Proteomes" id="UP001432322"/>
    </source>
</evidence>
<keyword evidence="3" id="KW-1185">Reference proteome</keyword>
<sequence>MVSEWERLDLEKKEAEKKLNSLKRQQRELQRVMSSFPIEKREPLYDTDLVITQRFNEVLKLIEDLRADLAKYPAAAASSSSGAALDENDI</sequence>
<proteinExistence type="predicted"/>
<dbReference type="Proteomes" id="UP001432322">
    <property type="component" value="Unassembled WGS sequence"/>
</dbReference>
<comment type="caution">
    <text evidence="2">The sequence shown here is derived from an EMBL/GenBank/DDBJ whole genome shotgun (WGS) entry which is preliminary data.</text>
</comment>
<organism evidence="2 3">
    <name type="scientific">Pristionchus fissidentatus</name>
    <dbReference type="NCBI Taxonomy" id="1538716"/>
    <lineage>
        <taxon>Eukaryota</taxon>
        <taxon>Metazoa</taxon>
        <taxon>Ecdysozoa</taxon>
        <taxon>Nematoda</taxon>
        <taxon>Chromadorea</taxon>
        <taxon>Rhabditida</taxon>
        <taxon>Rhabditina</taxon>
        <taxon>Diplogasteromorpha</taxon>
        <taxon>Diplogasteroidea</taxon>
        <taxon>Neodiplogasteridae</taxon>
        <taxon>Pristionchus</taxon>
    </lineage>
</organism>
<dbReference type="EMBL" id="BTSY01000169">
    <property type="protein sequence ID" value="GMT37539.1"/>
    <property type="molecule type" value="Genomic_DNA"/>
</dbReference>
<reference evidence="2" key="1">
    <citation type="submission" date="2023-10" db="EMBL/GenBank/DDBJ databases">
        <title>Genome assembly of Pristionchus species.</title>
        <authorList>
            <person name="Yoshida K."/>
            <person name="Sommer R.J."/>
        </authorList>
    </citation>
    <scope>NUCLEOTIDE SEQUENCE</scope>
    <source>
        <strain evidence="2">RS5133</strain>
    </source>
</reference>
<keyword evidence="1" id="KW-0175">Coiled coil</keyword>
<name>A0AAV5X531_9BILA</name>
<evidence type="ECO:0000256" key="1">
    <source>
        <dbReference type="SAM" id="Coils"/>
    </source>
</evidence>
<protein>
    <submittedName>
        <fullName evidence="2">Uncharacterized protein</fullName>
    </submittedName>
</protein>